<proteinExistence type="predicted"/>
<evidence type="ECO:0000256" key="2">
    <source>
        <dbReference type="SAM" id="SignalP"/>
    </source>
</evidence>
<dbReference type="InterPro" id="IPR005220">
    <property type="entry name" value="CarO-like"/>
</dbReference>
<dbReference type="Gene3D" id="2.40.50.200">
    <property type="entry name" value="Bacterial OB-fold"/>
    <property type="match status" value="1"/>
</dbReference>
<accession>A0A482PCV1</accession>
<dbReference type="InterPro" id="IPR036700">
    <property type="entry name" value="BOBF_sf"/>
</dbReference>
<feature type="signal peptide" evidence="2">
    <location>
        <begin position="1"/>
        <end position="22"/>
    </location>
</feature>
<dbReference type="PANTHER" id="PTHR36571:SF1">
    <property type="entry name" value="PROTEIN YGIW"/>
    <property type="match status" value="1"/>
</dbReference>
<keyword evidence="1 2" id="KW-0732">Signal</keyword>
<sequence length="111" mass="12519">MNVLKKTILLLAISTFCSGVMANEHSVSTTVAQVKKMPDDTRVTLEGRITGRAGDDDDEFWFADRTGRIRINIDDEDDYGRLSGKSVRITGDVDRDDRHTEIDVDYLKILN</sequence>
<dbReference type="PANTHER" id="PTHR36571">
    <property type="entry name" value="PROTEIN YGIW"/>
    <property type="match status" value="1"/>
</dbReference>
<protein>
    <submittedName>
        <fullName evidence="3">NirD/YgiW/YdeI family stress tolerance protein</fullName>
    </submittedName>
</protein>
<dbReference type="EMBL" id="CP038008">
    <property type="protein sequence ID" value="QBY28125.1"/>
    <property type="molecule type" value="Genomic_DNA"/>
</dbReference>
<dbReference type="RefSeq" id="WP_012905794.1">
    <property type="nucleotide sequence ID" value="NZ_CAJTBI010000001.1"/>
</dbReference>
<evidence type="ECO:0000256" key="1">
    <source>
        <dbReference type="ARBA" id="ARBA00022729"/>
    </source>
</evidence>
<dbReference type="NCBIfam" id="NF033674">
    <property type="entry name" value="stress_OB_fold"/>
    <property type="match status" value="1"/>
</dbReference>
<dbReference type="SUPFAM" id="SSF101756">
    <property type="entry name" value="Hypothetical protein YgiW"/>
    <property type="match status" value="1"/>
</dbReference>
<evidence type="ECO:0000313" key="3">
    <source>
        <dbReference type="EMBL" id="QBY28125.1"/>
    </source>
</evidence>
<organism evidence="3">
    <name type="scientific">Citrobacter rodentium</name>
    <dbReference type="NCBI Taxonomy" id="67825"/>
    <lineage>
        <taxon>Bacteria</taxon>
        <taxon>Pseudomonadati</taxon>
        <taxon>Pseudomonadota</taxon>
        <taxon>Gammaproteobacteria</taxon>
        <taxon>Enterobacterales</taxon>
        <taxon>Enterobacteriaceae</taxon>
        <taxon>Citrobacter</taxon>
    </lineage>
</organism>
<reference evidence="3" key="1">
    <citation type="submission" date="2019-03" db="EMBL/GenBank/DDBJ databases">
        <title>Complete genome sequence of enteropathogenic Citrobacter rodentium strain DBS100.</title>
        <authorList>
            <person name="Popov G."/>
            <person name="Fiebig A."/>
            <person name="Shideler S."/>
            <person name="Coombes B."/>
            <person name="Savchenko A."/>
        </authorList>
    </citation>
    <scope>NUCLEOTIDE SEQUENCE</scope>
    <source>
        <strain evidence="3">DBS100</strain>
    </source>
</reference>
<dbReference type="OMA" id="GVMANEH"/>
<gene>
    <name evidence="3" type="ORF">E2R62_04190</name>
</gene>
<dbReference type="AlphaFoldDB" id="A0A482PCV1"/>
<feature type="chain" id="PRO_5019796797" evidence="2">
    <location>
        <begin position="23"/>
        <end position="111"/>
    </location>
</feature>
<dbReference type="Pfam" id="PF04076">
    <property type="entry name" value="BOF"/>
    <property type="match status" value="1"/>
</dbReference>
<name>A0A482PCV1_CITRO</name>